<evidence type="ECO:0000313" key="1">
    <source>
        <dbReference type="EMBL" id="KAF8433247.1"/>
    </source>
</evidence>
<sequence length="113" mass="12293">MPTSGTVLVQFQKNRCWPAVHFNCSPILCPVLRVTAGKAIQLRACLRHLEDVQGILYSSTSNRSSRRVLGLEVLNELDTVKAALMIDSGGGRSTRSGWELDLLERGVKGLATG</sequence>
<keyword evidence="2" id="KW-1185">Reference proteome</keyword>
<dbReference type="Proteomes" id="UP001194468">
    <property type="component" value="Unassembled WGS sequence"/>
</dbReference>
<protein>
    <submittedName>
        <fullName evidence="1">Uncharacterized protein</fullName>
    </submittedName>
</protein>
<name>A0AAD4BK32_BOLED</name>
<dbReference type="AlphaFoldDB" id="A0AAD4BK32"/>
<reference evidence="1" key="1">
    <citation type="submission" date="2019-10" db="EMBL/GenBank/DDBJ databases">
        <authorList>
            <consortium name="DOE Joint Genome Institute"/>
            <person name="Kuo A."/>
            <person name="Miyauchi S."/>
            <person name="Kiss E."/>
            <person name="Drula E."/>
            <person name="Kohler A."/>
            <person name="Sanchez-Garcia M."/>
            <person name="Andreopoulos B."/>
            <person name="Barry K.W."/>
            <person name="Bonito G."/>
            <person name="Buee M."/>
            <person name="Carver A."/>
            <person name="Chen C."/>
            <person name="Cichocki N."/>
            <person name="Clum A."/>
            <person name="Culley D."/>
            <person name="Crous P.W."/>
            <person name="Fauchery L."/>
            <person name="Girlanda M."/>
            <person name="Hayes R."/>
            <person name="Keri Z."/>
            <person name="LaButti K."/>
            <person name="Lipzen A."/>
            <person name="Lombard V."/>
            <person name="Magnuson J."/>
            <person name="Maillard F."/>
            <person name="Morin E."/>
            <person name="Murat C."/>
            <person name="Nolan M."/>
            <person name="Ohm R."/>
            <person name="Pangilinan J."/>
            <person name="Pereira M."/>
            <person name="Perotto S."/>
            <person name="Peter M."/>
            <person name="Riley R."/>
            <person name="Sitrit Y."/>
            <person name="Stielow B."/>
            <person name="Szollosi G."/>
            <person name="Zifcakova L."/>
            <person name="Stursova M."/>
            <person name="Spatafora J.W."/>
            <person name="Tedersoo L."/>
            <person name="Vaario L.-M."/>
            <person name="Yamada A."/>
            <person name="Yan M."/>
            <person name="Wang P."/>
            <person name="Xu J."/>
            <person name="Bruns T."/>
            <person name="Baldrian P."/>
            <person name="Vilgalys R."/>
            <person name="Henrissat B."/>
            <person name="Grigoriev I.V."/>
            <person name="Hibbett D."/>
            <person name="Nagy L.G."/>
            <person name="Martin F.M."/>
        </authorList>
    </citation>
    <scope>NUCLEOTIDE SEQUENCE</scope>
    <source>
        <strain evidence="1">BED1</strain>
    </source>
</reference>
<organism evidence="1 2">
    <name type="scientific">Boletus edulis BED1</name>
    <dbReference type="NCBI Taxonomy" id="1328754"/>
    <lineage>
        <taxon>Eukaryota</taxon>
        <taxon>Fungi</taxon>
        <taxon>Dikarya</taxon>
        <taxon>Basidiomycota</taxon>
        <taxon>Agaricomycotina</taxon>
        <taxon>Agaricomycetes</taxon>
        <taxon>Agaricomycetidae</taxon>
        <taxon>Boletales</taxon>
        <taxon>Boletineae</taxon>
        <taxon>Boletaceae</taxon>
        <taxon>Boletoideae</taxon>
        <taxon>Boletus</taxon>
    </lineage>
</organism>
<proteinExistence type="predicted"/>
<accession>A0AAD4BK32</accession>
<evidence type="ECO:0000313" key="2">
    <source>
        <dbReference type="Proteomes" id="UP001194468"/>
    </source>
</evidence>
<dbReference type="EMBL" id="WHUW01000035">
    <property type="protein sequence ID" value="KAF8433247.1"/>
    <property type="molecule type" value="Genomic_DNA"/>
</dbReference>
<comment type="caution">
    <text evidence="1">The sequence shown here is derived from an EMBL/GenBank/DDBJ whole genome shotgun (WGS) entry which is preliminary data.</text>
</comment>
<gene>
    <name evidence="1" type="ORF">L210DRAFT_3633179</name>
</gene>
<reference evidence="1" key="2">
    <citation type="journal article" date="2020" name="Nat. Commun.">
        <title>Large-scale genome sequencing of mycorrhizal fungi provides insights into the early evolution of symbiotic traits.</title>
        <authorList>
            <person name="Miyauchi S."/>
            <person name="Kiss E."/>
            <person name="Kuo A."/>
            <person name="Drula E."/>
            <person name="Kohler A."/>
            <person name="Sanchez-Garcia M."/>
            <person name="Morin E."/>
            <person name="Andreopoulos B."/>
            <person name="Barry K.W."/>
            <person name="Bonito G."/>
            <person name="Buee M."/>
            <person name="Carver A."/>
            <person name="Chen C."/>
            <person name="Cichocki N."/>
            <person name="Clum A."/>
            <person name="Culley D."/>
            <person name="Crous P.W."/>
            <person name="Fauchery L."/>
            <person name="Girlanda M."/>
            <person name="Hayes R.D."/>
            <person name="Keri Z."/>
            <person name="LaButti K."/>
            <person name="Lipzen A."/>
            <person name="Lombard V."/>
            <person name="Magnuson J."/>
            <person name="Maillard F."/>
            <person name="Murat C."/>
            <person name="Nolan M."/>
            <person name="Ohm R.A."/>
            <person name="Pangilinan J."/>
            <person name="Pereira M.F."/>
            <person name="Perotto S."/>
            <person name="Peter M."/>
            <person name="Pfister S."/>
            <person name="Riley R."/>
            <person name="Sitrit Y."/>
            <person name="Stielow J.B."/>
            <person name="Szollosi G."/>
            <person name="Zifcakova L."/>
            <person name="Stursova M."/>
            <person name="Spatafora J.W."/>
            <person name="Tedersoo L."/>
            <person name="Vaario L.M."/>
            <person name="Yamada A."/>
            <person name="Yan M."/>
            <person name="Wang P."/>
            <person name="Xu J."/>
            <person name="Bruns T."/>
            <person name="Baldrian P."/>
            <person name="Vilgalys R."/>
            <person name="Dunand C."/>
            <person name="Henrissat B."/>
            <person name="Grigoriev I.V."/>
            <person name="Hibbett D."/>
            <person name="Nagy L.G."/>
            <person name="Martin F.M."/>
        </authorList>
    </citation>
    <scope>NUCLEOTIDE SEQUENCE</scope>
    <source>
        <strain evidence="1">BED1</strain>
    </source>
</reference>